<dbReference type="InterPro" id="IPR018635">
    <property type="entry name" value="UPF0319"/>
</dbReference>
<dbReference type="RefSeq" id="WP_070802032.1">
    <property type="nucleotide sequence ID" value="NZ_JBNQPV010000001.1"/>
</dbReference>
<evidence type="ECO:0000313" key="4">
    <source>
        <dbReference type="EMBL" id="EAA8664253.1"/>
    </source>
</evidence>
<gene>
    <name evidence="6" type="ORF">A7E06_17960</name>
    <name evidence="7" type="ORF">A7S51_15580</name>
    <name evidence="5" type="ORF">KO51_16380</name>
    <name evidence="4" type="ORF">NL99_03975</name>
</gene>
<keyword evidence="2 3" id="KW-0732">Signal</keyword>
<dbReference type="EMBL" id="RSMR01000016">
    <property type="protein sequence ID" value="MIK93078.1"/>
    <property type="molecule type" value="Genomic_DNA"/>
</dbReference>
<dbReference type="Proteomes" id="UP000866740">
    <property type="component" value="Unassembled WGS sequence"/>
</dbReference>
<dbReference type="EMBL" id="MLTE01000010">
    <property type="protein sequence ID" value="OHJ51144.1"/>
    <property type="molecule type" value="Genomic_DNA"/>
</dbReference>
<evidence type="ECO:0000256" key="2">
    <source>
        <dbReference type="ARBA" id="ARBA00022729"/>
    </source>
</evidence>
<evidence type="ECO:0000313" key="6">
    <source>
        <dbReference type="EMBL" id="MIV45354.1"/>
    </source>
</evidence>
<feature type="signal peptide" evidence="3">
    <location>
        <begin position="1"/>
        <end position="18"/>
    </location>
</feature>
<feature type="chain" id="PRO_5036082472" evidence="3">
    <location>
        <begin position="19"/>
        <end position="189"/>
    </location>
</feature>
<dbReference type="Proteomes" id="UP000839530">
    <property type="component" value="Unassembled WGS sequence"/>
</dbReference>
<reference evidence="4" key="2">
    <citation type="submission" date="2018-08" db="EMBL/GenBank/DDBJ databases">
        <authorList>
            <consortium name="GenomeTrakr network: Whole genome sequencing for foodborne pathogen traceback"/>
        </authorList>
    </citation>
    <scope>NUCLEOTIDE SEQUENCE [LARGE SCALE GENOMIC DNA]</scope>
    <source>
        <strain evidence="6">CFSAN048114</strain>
        <strain evidence="5">FLUFL-1338</strain>
        <strain evidence="4">FLUFL-367</strain>
    </source>
</reference>
<evidence type="ECO:0000256" key="1">
    <source>
        <dbReference type="ARBA" id="ARBA00008490"/>
    </source>
</evidence>
<name>A0A3F3J2Y7_SALER</name>
<dbReference type="PANTHER" id="PTHR38108">
    <property type="entry name" value="UPF0319 PROTEIN YCCT"/>
    <property type="match status" value="1"/>
</dbReference>
<proteinExistence type="inferred from homology"/>
<accession>A0A3F3J2Y7</accession>
<sequence length="189" mass="20802">MKRLLLALPLLFSGIVSANTILELGDNVVALAAANAKVSMFSKTVSLPDGKHQLVIKFDSPTNPESVNQGRGRLTSAPYIITFNYNGNDPVLLSAGKVSDENEAKKEAQNPSFSLTANNKPVKFNIKKIDQDSVNLFSDFKSMLVADSSELQNINIQPEVKDGVDKVKNAYNKLSDKQKLIFMKWLMNN</sequence>
<evidence type="ECO:0000313" key="5">
    <source>
        <dbReference type="EMBL" id="MIK93078.1"/>
    </source>
</evidence>
<dbReference type="EMBL" id="RSUV01000014">
    <property type="protein sequence ID" value="MIV45354.1"/>
    <property type="molecule type" value="Genomic_DNA"/>
</dbReference>
<reference evidence="7" key="1">
    <citation type="submission" date="2016-09" db="EMBL/GenBank/DDBJ databases">
        <title>Whole genome sequencing of Salmonella enterica.</title>
        <authorList>
            <person name="Bell R."/>
        </authorList>
    </citation>
    <scope>NUCLEOTIDE SEQUENCE [LARGE SCALE GENOMIC DNA]</scope>
    <source>
        <strain evidence="7">CFSAN044929</strain>
    </source>
</reference>
<dbReference type="Proteomes" id="UP000839834">
    <property type="component" value="Unassembled WGS sequence"/>
</dbReference>
<protein>
    <submittedName>
        <fullName evidence="4">DUF2057 domain-containing protein</fullName>
    </submittedName>
</protein>
<organism evidence="7">
    <name type="scientific">Salmonella enterica</name>
    <name type="common">Salmonella choleraesuis</name>
    <dbReference type="NCBI Taxonomy" id="28901"/>
    <lineage>
        <taxon>Bacteria</taxon>
        <taxon>Pseudomonadati</taxon>
        <taxon>Pseudomonadota</taxon>
        <taxon>Gammaproteobacteria</taxon>
        <taxon>Enterobacterales</taxon>
        <taxon>Enterobacteriaceae</taxon>
        <taxon>Salmonella</taxon>
    </lineage>
</organism>
<dbReference type="Pfam" id="PF09829">
    <property type="entry name" value="DUF2057"/>
    <property type="match status" value="1"/>
</dbReference>
<evidence type="ECO:0000256" key="3">
    <source>
        <dbReference type="SAM" id="SignalP"/>
    </source>
</evidence>
<comment type="caution">
    <text evidence="7">The sequence shown here is derived from an EMBL/GenBank/DDBJ whole genome shotgun (WGS) entry which is preliminary data.</text>
</comment>
<dbReference type="PANTHER" id="PTHR38108:SF1">
    <property type="entry name" value="UPF0319 PROTEIN YCCT"/>
    <property type="match status" value="1"/>
</dbReference>
<dbReference type="EMBL" id="AAACVH010000003">
    <property type="protein sequence ID" value="EAA8664253.1"/>
    <property type="molecule type" value="Genomic_DNA"/>
</dbReference>
<dbReference type="Proteomes" id="UP000885283">
    <property type="component" value="Unassembled WGS sequence"/>
</dbReference>
<evidence type="ECO:0000313" key="7">
    <source>
        <dbReference type="EMBL" id="OHJ51144.1"/>
    </source>
</evidence>
<dbReference type="AlphaFoldDB" id="A0A3F3J2Y7"/>
<comment type="similarity">
    <text evidence="1">Belongs to the UPF0319 family.</text>
</comment>